<gene>
    <name evidence="6" type="ORF">EDB92DRAFT_1939074</name>
</gene>
<feature type="compositionally biased region" description="Polar residues" evidence="4">
    <location>
        <begin position="508"/>
        <end position="524"/>
    </location>
</feature>
<keyword evidence="7" id="KW-1185">Reference proteome</keyword>
<feature type="compositionally biased region" description="Basic and acidic residues" evidence="4">
    <location>
        <begin position="74"/>
        <end position="83"/>
    </location>
</feature>
<feature type="region of interest" description="Disordered" evidence="4">
    <location>
        <begin position="239"/>
        <end position="453"/>
    </location>
</feature>
<dbReference type="PROSITE" id="PS50023">
    <property type="entry name" value="LIM_DOMAIN_2"/>
    <property type="match status" value="1"/>
</dbReference>
<feature type="compositionally biased region" description="Basic and acidic residues" evidence="4">
    <location>
        <begin position="545"/>
        <end position="555"/>
    </location>
</feature>
<feature type="compositionally biased region" description="Polar residues" evidence="4">
    <location>
        <begin position="55"/>
        <end position="73"/>
    </location>
</feature>
<comment type="caution">
    <text evidence="6">The sequence shown here is derived from an EMBL/GenBank/DDBJ whole genome shotgun (WGS) entry which is preliminary data.</text>
</comment>
<dbReference type="Gene3D" id="2.10.110.10">
    <property type="entry name" value="Cysteine Rich Protein"/>
    <property type="match status" value="2"/>
</dbReference>
<dbReference type="CDD" id="cd08368">
    <property type="entry name" value="LIM"/>
    <property type="match status" value="1"/>
</dbReference>
<dbReference type="SUPFAM" id="SSF57716">
    <property type="entry name" value="Glucocorticoid receptor-like (DNA-binding domain)"/>
    <property type="match status" value="2"/>
</dbReference>
<feature type="compositionally biased region" description="Pro residues" evidence="4">
    <location>
        <begin position="283"/>
        <end position="295"/>
    </location>
</feature>
<dbReference type="Pfam" id="PF00412">
    <property type="entry name" value="LIM"/>
    <property type="match status" value="1"/>
</dbReference>
<evidence type="ECO:0000256" key="3">
    <source>
        <dbReference type="PROSITE-ProRule" id="PRU00125"/>
    </source>
</evidence>
<dbReference type="AlphaFoldDB" id="A0AAD4LRP2"/>
<feature type="compositionally biased region" description="Pro residues" evidence="4">
    <location>
        <begin position="312"/>
        <end position="324"/>
    </location>
</feature>
<feature type="domain" description="LIM zinc-binding" evidence="5">
    <location>
        <begin position="605"/>
        <end position="668"/>
    </location>
</feature>
<keyword evidence="3" id="KW-0440">LIM domain</keyword>
<feature type="compositionally biased region" description="Low complexity" evidence="4">
    <location>
        <begin position="351"/>
        <end position="368"/>
    </location>
</feature>
<dbReference type="InterPro" id="IPR001781">
    <property type="entry name" value="Znf_LIM"/>
</dbReference>
<name>A0AAD4LRP2_9AGAM</name>
<keyword evidence="1 3" id="KW-0479">Metal-binding</keyword>
<keyword evidence="2 3" id="KW-0862">Zinc</keyword>
<feature type="region of interest" description="Disordered" evidence="4">
    <location>
        <begin position="485"/>
        <end position="559"/>
    </location>
</feature>
<dbReference type="GO" id="GO:0046872">
    <property type="term" value="F:metal ion binding"/>
    <property type="evidence" value="ECO:0007669"/>
    <property type="project" value="UniProtKB-KW"/>
</dbReference>
<feature type="region of interest" description="Disordered" evidence="4">
    <location>
        <begin position="35"/>
        <end position="167"/>
    </location>
</feature>
<accession>A0AAD4LRP2</accession>
<dbReference type="GO" id="GO:0030695">
    <property type="term" value="F:GTPase regulator activity"/>
    <property type="evidence" value="ECO:0007669"/>
    <property type="project" value="UniProtKB-ARBA"/>
</dbReference>
<proteinExistence type="predicted"/>
<dbReference type="PANTHER" id="PTHR24216:SF65">
    <property type="entry name" value="PAXILLIN-LIKE PROTEIN 1"/>
    <property type="match status" value="1"/>
</dbReference>
<evidence type="ECO:0000313" key="6">
    <source>
        <dbReference type="EMBL" id="KAH9001322.1"/>
    </source>
</evidence>
<reference evidence="6" key="1">
    <citation type="submission" date="2022-01" db="EMBL/GenBank/DDBJ databases">
        <title>Comparative genomics reveals a dynamic genome evolution in the ectomycorrhizal milk-cap (Lactarius) mushrooms.</title>
        <authorList>
            <consortium name="DOE Joint Genome Institute"/>
            <person name="Lebreton A."/>
            <person name="Tang N."/>
            <person name="Kuo A."/>
            <person name="LaButti K."/>
            <person name="Drula E."/>
            <person name="Barry K."/>
            <person name="Clum A."/>
            <person name="Lipzen A."/>
            <person name="Mousain D."/>
            <person name="Ng V."/>
            <person name="Wang R."/>
            <person name="Wang X."/>
            <person name="Dai Y."/>
            <person name="Henrissat B."/>
            <person name="Grigoriev I.V."/>
            <person name="Guerin-Laguette A."/>
            <person name="Yu F."/>
            <person name="Martin F.M."/>
        </authorList>
    </citation>
    <scope>NUCLEOTIDE SEQUENCE</scope>
    <source>
        <strain evidence="6">QP</strain>
    </source>
</reference>
<dbReference type="PANTHER" id="PTHR24216">
    <property type="entry name" value="PAXILLIN-RELATED"/>
    <property type="match status" value="1"/>
</dbReference>
<dbReference type="Proteomes" id="UP001201163">
    <property type="component" value="Unassembled WGS sequence"/>
</dbReference>
<feature type="compositionally biased region" description="Pro residues" evidence="4">
    <location>
        <begin position="241"/>
        <end position="250"/>
    </location>
</feature>
<dbReference type="PROSITE" id="PS00478">
    <property type="entry name" value="LIM_DOMAIN_1"/>
    <property type="match status" value="1"/>
</dbReference>
<dbReference type="SMART" id="SM00132">
    <property type="entry name" value="LIM"/>
    <property type="match status" value="2"/>
</dbReference>
<evidence type="ECO:0000313" key="7">
    <source>
        <dbReference type="Proteomes" id="UP001201163"/>
    </source>
</evidence>
<dbReference type="EMBL" id="JAKELL010000001">
    <property type="protein sequence ID" value="KAH9001322.1"/>
    <property type="molecule type" value="Genomic_DNA"/>
</dbReference>
<evidence type="ECO:0000256" key="1">
    <source>
        <dbReference type="ARBA" id="ARBA00022723"/>
    </source>
</evidence>
<feature type="compositionally biased region" description="Polar residues" evidence="4">
    <location>
        <begin position="104"/>
        <end position="143"/>
    </location>
</feature>
<protein>
    <recommendedName>
        <fullName evidence="5">LIM zinc-binding domain-containing protein</fullName>
    </recommendedName>
</protein>
<evidence type="ECO:0000256" key="4">
    <source>
        <dbReference type="SAM" id="MobiDB-lite"/>
    </source>
</evidence>
<evidence type="ECO:0000256" key="2">
    <source>
        <dbReference type="ARBA" id="ARBA00022833"/>
    </source>
</evidence>
<organism evidence="6 7">
    <name type="scientific">Lactarius akahatsu</name>
    <dbReference type="NCBI Taxonomy" id="416441"/>
    <lineage>
        <taxon>Eukaryota</taxon>
        <taxon>Fungi</taxon>
        <taxon>Dikarya</taxon>
        <taxon>Basidiomycota</taxon>
        <taxon>Agaricomycotina</taxon>
        <taxon>Agaricomycetes</taxon>
        <taxon>Russulales</taxon>
        <taxon>Russulaceae</taxon>
        <taxon>Lactarius</taxon>
    </lineage>
</organism>
<feature type="compositionally biased region" description="Gly residues" evidence="4">
    <location>
        <begin position="534"/>
        <end position="543"/>
    </location>
</feature>
<evidence type="ECO:0000259" key="5">
    <source>
        <dbReference type="PROSITE" id="PS50023"/>
    </source>
</evidence>
<dbReference type="CDD" id="cd09397">
    <property type="entry name" value="LIM1_UF1"/>
    <property type="match status" value="1"/>
</dbReference>
<sequence length="769" mass="82956">MPDLRISQLLPTVKCSSCGLSVPLDKLVDHVCPPVPTSSASSSKPSPPRLKLQTAIANATAGATSPRLPSTSPRDTRNYDRAPPRTNPSRAPSRNGVRSPAQPPSRTQTPILPPSSTRQPTSQYNRPQPQVVLNTIPGNSHPSNIHAHPSVANHPRPSVPPSPLAQAPRAAYDPRLMPMSSRPSPPIRVPPSPAPSNYSSHHHFMGPEIDTKSGGAAGMAGVGRRGFAAAARAAMFAASAPPTPTSPPPAFWNSAPSSPPPMDGRRAYPHPNVQNPSAAAPHMPYPYSPPAPLHSPPLRSQDPRSSQDARPSIPPAPSTPPLGSPPGRDNNVAAKSSSIPFPLRPSHASKPSGPLTPTSPTGLPFSSPENLSQKKRAVSGDTVKVVTQDDTNSSFHMRAADDEGSEFGGLAYAQSDESDDDGIIERRMSPTPTRVHRTPSITSSAYSDDRPRTEQMPMEDGFDMAIAALLGSPASTDKALSPAHVNKVLSPTSPTVSIPRASKPPMRSLTSPLTSPTQRDSSTLGGAINRRGGTISGAIGGGSSDKSRRKERLSEESSASGLGKYRETVFTCMRCSKEIEDNRWIQVENGRGVLCGKCWKNMYLPKCRRCNMPIEKQAVSSSDGQLKGKYHRDCFNCHTCHKPFPDRTFYVFDGKPFCDYHYHEANNSLCAAPDCGRPIEGPCAVSHSGDRYHPEHLTCEYEEDDGTGARCDERLVDYWEVEGRMLCERHMRRVVEQDMMGVGLDDVGRKADARAMRRKTRFIDIAGLR</sequence>